<dbReference type="Gene3D" id="3.40.50.720">
    <property type="entry name" value="NAD(P)-binding Rossmann-like Domain"/>
    <property type="match status" value="1"/>
</dbReference>
<dbReference type="InterPro" id="IPR003776">
    <property type="entry name" value="YcaO-like_dom"/>
</dbReference>
<dbReference type="Proteomes" id="UP000515292">
    <property type="component" value="Chromosome"/>
</dbReference>
<dbReference type="RefSeq" id="WP_182296991.1">
    <property type="nucleotide sequence ID" value="NZ_CP059851.1"/>
</dbReference>
<dbReference type="PANTHER" id="PTHR37809">
    <property type="entry name" value="RIBOSOMAL PROTEIN S12 METHYLTHIOTRANSFERASE ACCESSORY FACTOR YCAO"/>
    <property type="match status" value="1"/>
</dbReference>
<accession>A0A7G5IIT8</accession>
<dbReference type="Gene3D" id="3.30.1330.230">
    <property type="match status" value="1"/>
</dbReference>
<dbReference type="InterPro" id="IPR027624">
    <property type="entry name" value="TOMM_cyclo_SagD"/>
</dbReference>
<dbReference type="Gene3D" id="3.30.160.660">
    <property type="match status" value="1"/>
</dbReference>
<dbReference type="NCBIfam" id="TIGR03882">
    <property type="entry name" value="cyclo_dehyd_2"/>
    <property type="match status" value="1"/>
</dbReference>
<evidence type="ECO:0000313" key="3">
    <source>
        <dbReference type="EMBL" id="QMW23280.1"/>
    </source>
</evidence>
<protein>
    <submittedName>
        <fullName evidence="3">TOMM leader peptide-binding protein</fullName>
    </submittedName>
</protein>
<dbReference type="PROSITE" id="PS51664">
    <property type="entry name" value="YCAO"/>
    <property type="match status" value="1"/>
</dbReference>
<dbReference type="PANTHER" id="PTHR37809:SF1">
    <property type="entry name" value="RIBOSOMAL PROTEIN S12 METHYLTHIOTRANSFERASE ACCESSORY FACTOR YCAO"/>
    <property type="match status" value="1"/>
</dbReference>
<dbReference type="Gene3D" id="3.30.40.250">
    <property type="match status" value="1"/>
</dbReference>
<dbReference type="KEGG" id="sand:H3309_01850"/>
<dbReference type="EMBL" id="CP059851">
    <property type="protein sequence ID" value="QMW23280.1"/>
    <property type="molecule type" value="Genomic_DNA"/>
</dbReference>
<keyword evidence="4" id="KW-1185">Reference proteome</keyword>
<dbReference type="NCBIfam" id="TIGR03604">
    <property type="entry name" value="TOMM_cyclo_SagD"/>
    <property type="match status" value="1"/>
</dbReference>
<organism evidence="3 4">
    <name type="scientific">Sandaracinobacteroides saxicola</name>
    <dbReference type="NCBI Taxonomy" id="2759707"/>
    <lineage>
        <taxon>Bacteria</taxon>
        <taxon>Pseudomonadati</taxon>
        <taxon>Pseudomonadota</taxon>
        <taxon>Alphaproteobacteria</taxon>
        <taxon>Sphingomonadales</taxon>
        <taxon>Sphingosinicellaceae</taxon>
        <taxon>Sandaracinobacteroides</taxon>
    </lineage>
</organism>
<reference evidence="3 4" key="1">
    <citation type="submission" date="2020-07" db="EMBL/GenBank/DDBJ databases">
        <title>Complete genome sequence for Sandaracinobacter sp. M6.</title>
        <authorList>
            <person name="Tang Y."/>
            <person name="Liu Q."/>
            <person name="Guo Z."/>
            <person name="Lei P."/>
            <person name="Huang B."/>
        </authorList>
    </citation>
    <scope>NUCLEOTIDE SEQUENCE [LARGE SCALE GENOMIC DNA]</scope>
    <source>
        <strain evidence="3 4">M6</strain>
    </source>
</reference>
<dbReference type="Pfam" id="PF02624">
    <property type="entry name" value="YcaO"/>
    <property type="match status" value="1"/>
</dbReference>
<dbReference type="AlphaFoldDB" id="A0A7G5IIT8"/>
<sequence>MSAAMILADDACHGLARRLAAGFATPSVAHGKAAEVQFYLYDRRADAASAVRQQDHAKAAGITLIPVAVTAGSIRIGPLLPADGPAAICPACVEARLTLNSGRPDHAPAARATEPGGPLPAPAFDALVALLHHAVSAGSSDTLLRIATDTLTVSRHRILPLSDCHRCSPPAATGAPAALSLTPRPRPPGARRAANPRLSLTALRDAFVDPMSGIVHHVFANLGSDMMPLAAAEMRLPGSAGVEMGYGRAGTRAASELVAILEAIERHVGQRPRGAQRIERGSHAAMRAAHGNHVVDPRRFILHDPARESEPGFRLQRWNADLPFDWVWGHALPDGAPRLVPAQLVFYGLTDQPGRPLNRFVFDSSNGCALGGSLEEAAVSGLYEVIERDAYLATWYSRLPPVGIDPASVDEPGSAALIARARAAGFDIRLFDLSGDIAVPVVLGMIVDPREDAPVKSYCASASHHSIDEALFGALVEITTSMGVYRRSMPASRARARQLFADPSAVQRMEDHVLLHSLPESIDRLAFLHGGGMQTLAERRGARPALACDDSTAELRALLSRVSIAADEAILVDLGFPALEPLGLAAAKLVVPGLLPVTFGHQHRRISYPRLDRWAAARGRPDLRFGPDNVNPWPHNFP</sequence>
<feature type="region of interest" description="Disordered" evidence="1">
    <location>
        <begin position="174"/>
        <end position="195"/>
    </location>
</feature>
<evidence type="ECO:0000256" key="1">
    <source>
        <dbReference type="SAM" id="MobiDB-lite"/>
    </source>
</evidence>
<dbReference type="InterPro" id="IPR022291">
    <property type="entry name" value="Bacteriocin_synth_cyclodeHase"/>
</dbReference>
<name>A0A7G5IIT8_9SPHN</name>
<evidence type="ECO:0000313" key="4">
    <source>
        <dbReference type="Proteomes" id="UP000515292"/>
    </source>
</evidence>
<feature type="domain" description="YcaO" evidence="2">
    <location>
        <begin position="247"/>
        <end position="638"/>
    </location>
</feature>
<evidence type="ECO:0000259" key="2">
    <source>
        <dbReference type="PROSITE" id="PS51664"/>
    </source>
</evidence>
<gene>
    <name evidence="3" type="ORF">H3309_01850</name>
</gene>
<proteinExistence type="predicted"/>